<dbReference type="EMBL" id="VSSQ01005653">
    <property type="protein sequence ID" value="MPM29959.1"/>
    <property type="molecule type" value="Genomic_DNA"/>
</dbReference>
<dbReference type="Gene3D" id="3.40.50.300">
    <property type="entry name" value="P-loop containing nucleotide triphosphate hydrolases"/>
    <property type="match status" value="2"/>
</dbReference>
<dbReference type="GO" id="GO:0006139">
    <property type="term" value="P:nucleobase-containing compound metabolic process"/>
    <property type="evidence" value="ECO:0007669"/>
    <property type="project" value="InterPro"/>
</dbReference>
<dbReference type="GO" id="GO:0016818">
    <property type="term" value="F:hydrolase activity, acting on acid anhydrides, in phosphorus-containing anhydrides"/>
    <property type="evidence" value="ECO:0007669"/>
    <property type="project" value="InterPro"/>
</dbReference>
<dbReference type="CDD" id="cd06127">
    <property type="entry name" value="DEDDh"/>
    <property type="match status" value="1"/>
</dbReference>
<sequence>MNINEIKSIVQDVVFFDIETSGLNPFTAEILEIAAIKIENNKATSFHTLIKNKKEVPLEIFSLCTNLNKEELSKAPNLYDIKSKLKEFLGDKKIICHNGEFEKKFLDHYIPEIKNEILDSMELAVILEPYHKEYNLEYLKNTLTKDLSCEKHRALDDVIDTIKVINALLLRLKNEESKSMTLENLTFKINLTLNRFGLNKWVWSDIIDEGNYNLESLDVIYEDDETNIDNKKDMKNTLIDNRFSYEYLLKKSEIWQSKKGFNYEFRPGQFELSKMIREAMNTRGENIACIEAPTGIGKSVGYLLPSIMESYLNHKRIIISTDTKELQTQLIKKDIPNVIQSLGLEGKISFGYIKGKSNYICVEKLEKYINEYDNNKCSHNEILSLVILERLVKEGIYGDIEEINYWILNHFSDIITHLRQVFCDPNLCKPKKCYKECLYKKRVEELKEEDITVVNHSLLARWPYKDEKPIENLIIDEAHNLVEKGYEFFASEVEYRSLKYFLQEIYPFELVHNSPFAYTSRKKKSLKPFDRFYNYIKMEANNKSKISREINLIIEEAEYILEYGKMNNYSTFSNYNLSWEINLQSEEKAGSLYKDKRLVDVTYNKYGDCIKTSLDKILSNLKSILYILDRQMDDDNLDKENDTYKQGESKVKDLEALKNTIEVFLEYNEADLYARIVTLYKDFDNFLFQVVPLNIADLFEEKILSSLNSGIFLSATLTVNNNMKHFVNTLGIDRFIHKEKIIEPLFDYKRRIKIITLDDISSYKNKEFIEDMSRVIGNLSPYTNGHMLSLFNSKDRQEKTYEILKEFLHEKNIEIYMNKKYIKLLKDFNKKCVILGSKGCFEGVDVPGDGLTCVTLDKIPNLNPKDPLYSTIMNKFNKTYYDVNQPQMIIKLKQAMGRILRSKYDYGCFIIFDMGRKENLYRLKKDLHHCDIINTTYFNLGRTVNNHLTLCRKEVIGDLINDISNSEIIKNFDSKMKIEEYFNEEINNRSINAKIKIKDEKNYLLKYFDLKYLINKDNIDKK</sequence>
<dbReference type="PROSITE" id="PS51193">
    <property type="entry name" value="HELICASE_ATP_BIND_2"/>
    <property type="match status" value="1"/>
</dbReference>
<reference evidence="5" key="1">
    <citation type="submission" date="2019-08" db="EMBL/GenBank/DDBJ databases">
        <authorList>
            <person name="Kucharzyk K."/>
            <person name="Murdoch R.W."/>
            <person name="Higgins S."/>
            <person name="Loffler F."/>
        </authorList>
    </citation>
    <scope>NUCLEOTIDE SEQUENCE</scope>
</reference>
<dbReference type="SMART" id="SM00487">
    <property type="entry name" value="DEXDc"/>
    <property type="match status" value="1"/>
</dbReference>
<keyword evidence="3" id="KW-0067">ATP-binding</keyword>
<evidence type="ECO:0000256" key="2">
    <source>
        <dbReference type="ARBA" id="ARBA00022801"/>
    </source>
</evidence>
<dbReference type="AlphaFoldDB" id="A0A644YNR8"/>
<feature type="domain" description="Helicase ATP-binding" evidence="4">
    <location>
        <begin position="255"/>
        <end position="526"/>
    </location>
</feature>
<keyword evidence="2 5" id="KW-0378">Hydrolase</keyword>
<protein>
    <submittedName>
        <fullName evidence="5">Putative ATP-dependent helicase DinG</fullName>
        <ecNumber evidence="5">3.6.4.12</ecNumber>
    </submittedName>
</protein>
<dbReference type="GO" id="GO:0003676">
    <property type="term" value="F:nucleic acid binding"/>
    <property type="evidence" value="ECO:0007669"/>
    <property type="project" value="InterPro"/>
</dbReference>
<dbReference type="PANTHER" id="PTHR11472">
    <property type="entry name" value="DNA REPAIR DEAD HELICASE RAD3/XP-D SUBFAMILY MEMBER"/>
    <property type="match status" value="1"/>
</dbReference>
<dbReference type="InterPro" id="IPR036397">
    <property type="entry name" value="RNaseH_sf"/>
</dbReference>
<dbReference type="InterPro" id="IPR006555">
    <property type="entry name" value="ATP-dep_Helicase_C"/>
</dbReference>
<proteinExistence type="predicted"/>
<dbReference type="PANTHER" id="PTHR11472:SF34">
    <property type="entry name" value="REGULATOR OF TELOMERE ELONGATION HELICASE 1"/>
    <property type="match status" value="1"/>
</dbReference>
<accession>A0A644YNR8</accession>
<comment type="caution">
    <text evidence="5">The sequence shown here is derived from an EMBL/GenBank/DDBJ whole genome shotgun (WGS) entry which is preliminary data.</text>
</comment>
<dbReference type="GO" id="GO:0003678">
    <property type="term" value="F:DNA helicase activity"/>
    <property type="evidence" value="ECO:0007669"/>
    <property type="project" value="UniProtKB-EC"/>
</dbReference>
<dbReference type="EC" id="3.6.4.12" evidence="5"/>
<organism evidence="5">
    <name type="scientific">bioreactor metagenome</name>
    <dbReference type="NCBI Taxonomy" id="1076179"/>
    <lineage>
        <taxon>unclassified sequences</taxon>
        <taxon>metagenomes</taxon>
        <taxon>ecological metagenomes</taxon>
    </lineage>
</organism>
<dbReference type="InterPro" id="IPR014013">
    <property type="entry name" value="Helic_SF1/SF2_ATP-bd_DinG/Rad3"/>
</dbReference>
<evidence type="ECO:0000259" key="4">
    <source>
        <dbReference type="PROSITE" id="PS51193"/>
    </source>
</evidence>
<dbReference type="SMART" id="SM00479">
    <property type="entry name" value="EXOIII"/>
    <property type="match status" value="1"/>
</dbReference>
<dbReference type="Pfam" id="PF13307">
    <property type="entry name" value="Helicase_C_2"/>
    <property type="match status" value="1"/>
</dbReference>
<dbReference type="SUPFAM" id="SSF53098">
    <property type="entry name" value="Ribonuclease H-like"/>
    <property type="match status" value="1"/>
</dbReference>
<keyword evidence="5" id="KW-0347">Helicase</keyword>
<name>A0A644YNR8_9ZZZZ</name>
<gene>
    <name evidence="5" type="primary">dinG_7</name>
    <name evidence="5" type="ORF">SDC9_76501</name>
</gene>
<dbReference type="Pfam" id="PF00929">
    <property type="entry name" value="RNase_T"/>
    <property type="match status" value="1"/>
</dbReference>
<dbReference type="SUPFAM" id="SSF52540">
    <property type="entry name" value="P-loop containing nucleoside triphosphate hydrolases"/>
    <property type="match status" value="1"/>
</dbReference>
<dbReference type="GO" id="GO:0005524">
    <property type="term" value="F:ATP binding"/>
    <property type="evidence" value="ECO:0007669"/>
    <property type="project" value="UniProtKB-KW"/>
</dbReference>
<dbReference type="InterPro" id="IPR012337">
    <property type="entry name" value="RNaseH-like_sf"/>
</dbReference>
<evidence type="ECO:0000256" key="1">
    <source>
        <dbReference type="ARBA" id="ARBA00022741"/>
    </source>
</evidence>
<keyword evidence="1" id="KW-0547">Nucleotide-binding</keyword>
<dbReference type="InterPro" id="IPR014001">
    <property type="entry name" value="Helicase_ATP-bd"/>
</dbReference>
<dbReference type="SMART" id="SM00491">
    <property type="entry name" value="HELICc2"/>
    <property type="match status" value="1"/>
</dbReference>
<dbReference type="Gene3D" id="3.30.420.10">
    <property type="entry name" value="Ribonuclease H-like superfamily/Ribonuclease H"/>
    <property type="match status" value="1"/>
</dbReference>
<dbReference type="InterPro" id="IPR027417">
    <property type="entry name" value="P-loop_NTPase"/>
</dbReference>
<evidence type="ECO:0000313" key="5">
    <source>
        <dbReference type="EMBL" id="MPM29959.1"/>
    </source>
</evidence>
<evidence type="ECO:0000256" key="3">
    <source>
        <dbReference type="ARBA" id="ARBA00022840"/>
    </source>
</evidence>
<dbReference type="InterPro" id="IPR013520">
    <property type="entry name" value="Ribonucl_H"/>
</dbReference>
<dbReference type="InterPro" id="IPR045028">
    <property type="entry name" value="DinG/Rad3-like"/>
</dbReference>